<keyword evidence="12" id="KW-1185">Reference proteome</keyword>
<evidence type="ECO:0000256" key="5">
    <source>
        <dbReference type="ARBA" id="ARBA00022989"/>
    </source>
</evidence>
<dbReference type="InterPro" id="IPR000276">
    <property type="entry name" value="GPCR_Rhodpsn"/>
</dbReference>
<dbReference type="AlphaFoldDB" id="A0A6P7XY01"/>
<feature type="transmembrane region" description="Helical" evidence="10">
    <location>
        <begin position="137"/>
        <end position="155"/>
    </location>
</feature>
<evidence type="ECO:0000256" key="9">
    <source>
        <dbReference type="ARBA" id="ARBA00023224"/>
    </source>
</evidence>
<sequence length="322" mass="35897">MFFSNTSSSGSTEVSEFILVGFPGIQSWQHWLSIPLALLFFIALMANITLLITFYADPNLHEPMYYFLAMLALVDLGLCNSVTPKLLGILWFGAKTISSSACFTQIYFIHCLLGVESGVFLVMAYDRYVAICNPLRYLYIITNSFVVKATAFILIRNTVLVLPLPFLAARLHYCSRNTIKYSFCANLAVVSLACEDFTISSAYQLTVAWSFLSGDLALIIISYCFIFRAVLKLQAEGAAMKALSTCSSHLTLILFFYTVLVVLVITHKNAHKIPSDIPNMANVLHLIVPPSLNPIVYGVRTKEIKHGIQKVFVKSRRLSSET</sequence>
<feature type="transmembrane region" description="Helical" evidence="10">
    <location>
        <begin position="32"/>
        <end position="55"/>
    </location>
</feature>
<dbReference type="GO" id="GO:0005886">
    <property type="term" value="C:plasma membrane"/>
    <property type="evidence" value="ECO:0007669"/>
    <property type="project" value="TreeGrafter"/>
</dbReference>
<dbReference type="InParanoid" id="A0A6P7XY01"/>
<keyword evidence="6" id="KW-0297">G-protein coupled receptor</keyword>
<keyword evidence="5 10" id="KW-1133">Transmembrane helix</keyword>
<keyword evidence="7 10" id="KW-0472">Membrane</keyword>
<dbReference type="InterPro" id="IPR000725">
    <property type="entry name" value="Olfact_rcpt"/>
</dbReference>
<proteinExistence type="predicted"/>
<evidence type="ECO:0000256" key="6">
    <source>
        <dbReference type="ARBA" id="ARBA00023040"/>
    </source>
</evidence>
<evidence type="ECO:0000256" key="10">
    <source>
        <dbReference type="SAM" id="Phobius"/>
    </source>
</evidence>
<evidence type="ECO:0000259" key="11">
    <source>
        <dbReference type="PROSITE" id="PS50262"/>
    </source>
</evidence>
<organism evidence="12 13">
    <name type="scientific">Microcaecilia unicolor</name>
    <dbReference type="NCBI Taxonomy" id="1415580"/>
    <lineage>
        <taxon>Eukaryota</taxon>
        <taxon>Metazoa</taxon>
        <taxon>Chordata</taxon>
        <taxon>Craniata</taxon>
        <taxon>Vertebrata</taxon>
        <taxon>Euteleostomi</taxon>
        <taxon>Amphibia</taxon>
        <taxon>Gymnophiona</taxon>
        <taxon>Siphonopidae</taxon>
        <taxon>Microcaecilia</taxon>
    </lineage>
</organism>
<dbReference type="GeneID" id="115468198"/>
<dbReference type="PANTHER" id="PTHR26450">
    <property type="entry name" value="OLFACTORY RECEPTOR 56B1-RELATED"/>
    <property type="match status" value="1"/>
</dbReference>
<dbReference type="FunFam" id="1.20.1070.10:FF:000002">
    <property type="entry name" value="Olfactory receptor"/>
    <property type="match status" value="1"/>
</dbReference>
<dbReference type="GO" id="GO:0004930">
    <property type="term" value="F:G protein-coupled receptor activity"/>
    <property type="evidence" value="ECO:0007669"/>
    <property type="project" value="UniProtKB-KW"/>
</dbReference>
<dbReference type="OrthoDB" id="5969463at2759"/>
<reference evidence="13" key="1">
    <citation type="submission" date="2025-08" db="UniProtKB">
        <authorList>
            <consortium name="RefSeq"/>
        </authorList>
    </citation>
    <scope>IDENTIFICATION</scope>
</reference>
<evidence type="ECO:0000313" key="12">
    <source>
        <dbReference type="Proteomes" id="UP000515156"/>
    </source>
</evidence>
<dbReference type="PROSITE" id="PS50262">
    <property type="entry name" value="G_PROTEIN_RECEP_F1_2"/>
    <property type="match status" value="1"/>
</dbReference>
<evidence type="ECO:0000256" key="4">
    <source>
        <dbReference type="ARBA" id="ARBA00022725"/>
    </source>
</evidence>
<dbReference type="SUPFAM" id="SSF81321">
    <property type="entry name" value="Family A G protein-coupled receptor-like"/>
    <property type="match status" value="1"/>
</dbReference>
<dbReference type="InterPro" id="IPR017452">
    <property type="entry name" value="GPCR_Rhodpsn_7TM"/>
</dbReference>
<dbReference type="KEGG" id="muo:115468198"/>
<keyword evidence="4" id="KW-0552">Olfaction</keyword>
<feature type="transmembrane region" description="Helical" evidence="10">
    <location>
        <begin position="243"/>
        <end position="265"/>
    </location>
</feature>
<dbReference type="PRINTS" id="PR00245">
    <property type="entry name" value="OLFACTORYR"/>
</dbReference>
<dbReference type="Proteomes" id="UP000515156">
    <property type="component" value="Chromosome 4"/>
</dbReference>
<dbReference type="GO" id="GO:0004984">
    <property type="term" value="F:olfactory receptor activity"/>
    <property type="evidence" value="ECO:0007669"/>
    <property type="project" value="InterPro"/>
</dbReference>
<protein>
    <submittedName>
        <fullName evidence="13">Olfactory receptor 56A1-like</fullName>
    </submittedName>
</protein>
<feature type="domain" description="G-protein coupled receptors family 1 profile" evidence="11">
    <location>
        <begin position="46"/>
        <end position="297"/>
    </location>
</feature>
<feature type="transmembrane region" description="Helical" evidence="10">
    <location>
        <begin position="67"/>
        <end position="94"/>
    </location>
</feature>
<evidence type="ECO:0000256" key="3">
    <source>
        <dbReference type="ARBA" id="ARBA00022692"/>
    </source>
</evidence>
<accession>A0A6P7XY01</accession>
<gene>
    <name evidence="13" type="primary">LOC115468198</name>
</gene>
<keyword evidence="3 10" id="KW-0812">Transmembrane</keyword>
<evidence type="ECO:0000256" key="1">
    <source>
        <dbReference type="ARBA" id="ARBA00004141"/>
    </source>
</evidence>
<keyword evidence="2" id="KW-0716">Sensory transduction</keyword>
<evidence type="ECO:0000256" key="7">
    <source>
        <dbReference type="ARBA" id="ARBA00023136"/>
    </source>
</evidence>
<keyword evidence="9" id="KW-0807">Transducer</keyword>
<dbReference type="SMART" id="SM01381">
    <property type="entry name" value="7TM_GPCR_Srsx"/>
    <property type="match status" value="1"/>
</dbReference>
<dbReference type="Pfam" id="PF13853">
    <property type="entry name" value="7tm_4"/>
    <property type="match status" value="1"/>
</dbReference>
<dbReference type="RefSeq" id="XP_030055595.1">
    <property type="nucleotide sequence ID" value="XM_030199735.1"/>
</dbReference>
<keyword evidence="8" id="KW-0675">Receptor</keyword>
<dbReference type="InterPro" id="IPR050402">
    <property type="entry name" value="OR51/52/56-like"/>
</dbReference>
<dbReference type="PANTHER" id="PTHR26450:SF69">
    <property type="entry name" value="OLFACTORY RECEPTOR 56B1"/>
    <property type="match status" value="1"/>
</dbReference>
<feature type="transmembrane region" description="Helical" evidence="10">
    <location>
        <begin position="106"/>
        <end position="125"/>
    </location>
</feature>
<evidence type="ECO:0000313" key="13">
    <source>
        <dbReference type="RefSeq" id="XP_030055595.1"/>
    </source>
</evidence>
<name>A0A6P7XY01_9AMPH</name>
<evidence type="ECO:0000256" key="2">
    <source>
        <dbReference type="ARBA" id="ARBA00022606"/>
    </source>
</evidence>
<feature type="transmembrane region" description="Helical" evidence="10">
    <location>
        <begin position="207"/>
        <end position="231"/>
    </location>
</feature>
<evidence type="ECO:0000256" key="8">
    <source>
        <dbReference type="ARBA" id="ARBA00023170"/>
    </source>
</evidence>
<dbReference type="GO" id="GO:0071396">
    <property type="term" value="P:cellular response to lipid"/>
    <property type="evidence" value="ECO:0007669"/>
    <property type="project" value="UniProtKB-ARBA"/>
</dbReference>
<comment type="subcellular location">
    <subcellularLocation>
        <location evidence="1">Membrane</location>
        <topology evidence="1">Multi-pass membrane protein</topology>
    </subcellularLocation>
</comment>
<dbReference type="Gene3D" id="1.20.1070.10">
    <property type="entry name" value="Rhodopsin 7-helix transmembrane proteins"/>
    <property type="match status" value="1"/>
</dbReference>